<dbReference type="GO" id="GO:0010181">
    <property type="term" value="F:FMN binding"/>
    <property type="evidence" value="ECO:0007669"/>
    <property type="project" value="InterPro"/>
</dbReference>
<evidence type="ECO:0000256" key="2">
    <source>
        <dbReference type="ARBA" id="ARBA00022630"/>
    </source>
</evidence>
<keyword evidence="3" id="KW-0288">FMN</keyword>
<name>A0A1I0TJE5_9NOCA</name>
<sequence length="217" mass="23342">MHTAGSAAVHRRASGTIETVRRTFTPQSVDETTYYKLLTSTVVPRPIAWVSTISADGVPNLAPYSFFTVASSVPPVVQFTSIGRKDSLRNIEATGEFVINLATEALFEEVNATSANYESSISEFSAVGLAEEPSETVRPPRVAQSPVSIEATLNRVVEVGNAFVVMGDVTMITVREGHLADDGLPAFDALAPLSRLGRNEWGLPPAVRTIDRPTTPR</sequence>
<dbReference type="GO" id="GO:0016646">
    <property type="term" value="F:oxidoreductase activity, acting on the CH-NH group of donors, NAD or NADP as acceptor"/>
    <property type="evidence" value="ECO:0007669"/>
    <property type="project" value="UniProtKB-ARBA"/>
</dbReference>
<dbReference type="PANTHER" id="PTHR33798">
    <property type="entry name" value="FLAVOPROTEIN OXYGENASE"/>
    <property type="match status" value="1"/>
</dbReference>
<evidence type="ECO:0000313" key="6">
    <source>
        <dbReference type="EMBL" id="SFA51884.1"/>
    </source>
</evidence>
<dbReference type="EMBL" id="FOJN01000007">
    <property type="protein sequence ID" value="SFA51884.1"/>
    <property type="molecule type" value="Genomic_DNA"/>
</dbReference>
<dbReference type="SUPFAM" id="SSF50475">
    <property type="entry name" value="FMN-binding split barrel"/>
    <property type="match status" value="1"/>
</dbReference>
<feature type="domain" description="Flavin reductase like" evidence="5">
    <location>
        <begin position="40"/>
        <end position="188"/>
    </location>
</feature>
<dbReference type="AlphaFoldDB" id="A0A1I0TJE5"/>
<gene>
    <name evidence="6" type="ORF">SAMN05444374_10750</name>
</gene>
<accession>A0A1I0TJE5</accession>
<dbReference type="InterPro" id="IPR012349">
    <property type="entry name" value="Split_barrel_FMN-bd"/>
</dbReference>
<evidence type="ECO:0000256" key="1">
    <source>
        <dbReference type="ARBA" id="ARBA00001917"/>
    </source>
</evidence>
<dbReference type="Gene3D" id="2.30.110.10">
    <property type="entry name" value="Electron Transport, Fmn-binding Protein, Chain A"/>
    <property type="match status" value="1"/>
</dbReference>
<dbReference type="SMART" id="SM00903">
    <property type="entry name" value="Flavin_Reduct"/>
    <property type="match status" value="1"/>
</dbReference>
<reference evidence="6 7" key="1">
    <citation type="submission" date="2016-10" db="EMBL/GenBank/DDBJ databases">
        <authorList>
            <person name="de Groot N.N."/>
        </authorList>
    </citation>
    <scope>NUCLEOTIDE SEQUENCE [LARGE SCALE GENOMIC DNA]</scope>
    <source>
        <strain evidence="6 7">DSM 44908</strain>
    </source>
</reference>
<evidence type="ECO:0000256" key="4">
    <source>
        <dbReference type="ARBA" id="ARBA00038054"/>
    </source>
</evidence>
<comment type="similarity">
    <text evidence="4">Belongs to the flavoredoxin family.</text>
</comment>
<comment type="cofactor">
    <cofactor evidence="1">
        <name>FMN</name>
        <dbReference type="ChEBI" id="CHEBI:58210"/>
    </cofactor>
</comment>
<dbReference type="InterPro" id="IPR002563">
    <property type="entry name" value="Flavin_Rdtase-like_dom"/>
</dbReference>
<dbReference type="Proteomes" id="UP000182054">
    <property type="component" value="Unassembled WGS sequence"/>
</dbReference>
<evidence type="ECO:0000256" key="3">
    <source>
        <dbReference type="ARBA" id="ARBA00022643"/>
    </source>
</evidence>
<dbReference type="PANTHER" id="PTHR33798:SF5">
    <property type="entry name" value="FLAVIN REDUCTASE LIKE DOMAIN-CONTAINING PROTEIN"/>
    <property type="match status" value="1"/>
</dbReference>
<evidence type="ECO:0000259" key="5">
    <source>
        <dbReference type="SMART" id="SM00903"/>
    </source>
</evidence>
<organism evidence="6 7">
    <name type="scientific">Rhodococcoides kroppenstedtii</name>
    <dbReference type="NCBI Taxonomy" id="293050"/>
    <lineage>
        <taxon>Bacteria</taxon>
        <taxon>Bacillati</taxon>
        <taxon>Actinomycetota</taxon>
        <taxon>Actinomycetes</taxon>
        <taxon>Mycobacteriales</taxon>
        <taxon>Nocardiaceae</taxon>
        <taxon>Rhodococcoides</taxon>
    </lineage>
</organism>
<dbReference type="Pfam" id="PF01613">
    <property type="entry name" value="Flavin_Reduct"/>
    <property type="match status" value="1"/>
</dbReference>
<keyword evidence="2" id="KW-0285">Flavoprotein</keyword>
<proteinExistence type="inferred from homology"/>
<protein>
    <submittedName>
        <fullName evidence="6">NADH-FMN oxidoreductase RutF, flavin reductase (DIM6/NTAB) family</fullName>
    </submittedName>
</protein>
<evidence type="ECO:0000313" key="7">
    <source>
        <dbReference type="Proteomes" id="UP000182054"/>
    </source>
</evidence>